<reference evidence="1 2" key="1">
    <citation type="submission" date="2017-04" db="EMBL/GenBank/DDBJ databases">
        <title>Unexpected and diverse lifestyles within the genus Limnohabitans.</title>
        <authorList>
            <person name="Kasalicky V."/>
            <person name="Mehrshad M."/>
            <person name="Andrei S.-A."/>
            <person name="Salcher M."/>
            <person name="Kratochvilova H."/>
            <person name="Simek K."/>
            <person name="Ghai R."/>
        </authorList>
    </citation>
    <scope>NUCLEOTIDE SEQUENCE [LARGE SCALE GENOMIC DNA]</scope>
    <source>
        <strain evidence="1 2">MWH-C5</strain>
    </source>
</reference>
<evidence type="ECO:0000313" key="2">
    <source>
        <dbReference type="Proteomes" id="UP000251341"/>
    </source>
</evidence>
<evidence type="ECO:0000313" key="1">
    <source>
        <dbReference type="EMBL" id="PUE60758.1"/>
    </source>
</evidence>
<dbReference type="AlphaFoldDB" id="A0A315EV94"/>
<proteinExistence type="predicted"/>
<gene>
    <name evidence="1" type="ORF">B9Z44_06205</name>
</gene>
<accession>A0A315EV94</accession>
<comment type="caution">
    <text evidence="1">The sequence shown here is derived from an EMBL/GenBank/DDBJ whole genome shotgun (WGS) entry which is preliminary data.</text>
</comment>
<name>A0A315EV94_9BURK</name>
<dbReference type="Proteomes" id="UP000251341">
    <property type="component" value="Unassembled WGS sequence"/>
</dbReference>
<sequence>MNSHHAWSLVCRLFAEGTHVHRWALSPHELAACSLLGSAIKAAPVNQQYVLCPHCNLHRGQVVGDGKGGRLCQCPECGPVQIEPQDLAAVMLNEDWLRQKLRLALEINSRDGIDQVGPGIWRLGDARQGPVILARSLATLVRAPAILDSFRVKGASLRVITPKPMDQTAHPFAADIEWLPLQERFAFYGDGIAFIAPQGHHPAETPREPAKPVYGPFADDFRTVLLPEHGHINLTEAQASVFQSLWSFKGEPMRAERIMERAGLDSDKPIDVFKVKSRDKGKPGVDRPLMAYRELVVTVQRPGLYSMPCSAG</sequence>
<dbReference type="EMBL" id="NESP01000001">
    <property type="protein sequence ID" value="PUE60758.1"/>
    <property type="molecule type" value="Genomic_DNA"/>
</dbReference>
<protein>
    <submittedName>
        <fullName evidence="1">Uncharacterized protein</fullName>
    </submittedName>
</protein>
<dbReference type="RefSeq" id="WP_108401972.1">
    <property type="nucleotide sequence ID" value="NZ_NESP01000001.1"/>
</dbReference>
<organism evidence="1 2">
    <name type="scientific">Limnohabitans curvus</name>
    <dbReference type="NCBI Taxonomy" id="323423"/>
    <lineage>
        <taxon>Bacteria</taxon>
        <taxon>Pseudomonadati</taxon>
        <taxon>Pseudomonadota</taxon>
        <taxon>Betaproteobacteria</taxon>
        <taxon>Burkholderiales</taxon>
        <taxon>Comamonadaceae</taxon>
        <taxon>Limnohabitans</taxon>
    </lineage>
</organism>
<keyword evidence="2" id="KW-1185">Reference proteome</keyword>